<dbReference type="PIRSF" id="PIRSF004491">
    <property type="entry name" value="FAD_Synth"/>
    <property type="match status" value="1"/>
</dbReference>
<organism evidence="17">
    <name type="scientific">uncultured gamma proteobacterium EB000_37F04</name>
    <dbReference type="NCBI Taxonomy" id="710971"/>
    <lineage>
        <taxon>Bacteria</taxon>
        <taxon>Pseudomonadati</taxon>
        <taxon>Pseudomonadota</taxon>
        <taxon>Gammaproteobacteria</taxon>
        <taxon>environmental samples</taxon>
    </lineage>
</organism>
<dbReference type="SMART" id="SM00904">
    <property type="entry name" value="Flavokinase"/>
    <property type="match status" value="1"/>
</dbReference>
<evidence type="ECO:0000313" key="17">
    <source>
        <dbReference type="EMBL" id="ADI19754.1"/>
    </source>
</evidence>
<sequence length="312" mass="34280">MMQLIRGQHNLRSQHRGCAVTIGAFDGVHLGHQAVLAHLKKQALLLGIPTTVVTFEPLPREYLTPLEAPPRITTLRDKWPLLEACGVDRVLCLPFNERLRQLTARQFVEQIFVDGLGAQYLAFGDDFHFGNQREGDLEYVRALADEFGYAVAPTATLEAAGERVSSTRIRAALDAGDFDDAARLLGRPFELAGRVQHGQKLGRQLDAPTANIALHRIRSPLHGVYAVSVWGGGLERAHGVANVGVKPTIGECLEATLEVHVLEGSPDLYGERLTVRFRHKLREEQKFPSLEALKAGIKADKANASAWLSDHG</sequence>
<dbReference type="NCBIfam" id="TIGR00083">
    <property type="entry name" value="ribF"/>
    <property type="match status" value="1"/>
</dbReference>
<dbReference type="UniPathway" id="UPA00276">
    <property type="reaction ID" value="UER00406"/>
</dbReference>
<evidence type="ECO:0000256" key="5">
    <source>
        <dbReference type="ARBA" id="ARBA00022643"/>
    </source>
</evidence>
<evidence type="ECO:0000256" key="2">
    <source>
        <dbReference type="ARBA" id="ARBA00004726"/>
    </source>
</evidence>
<evidence type="ECO:0000256" key="9">
    <source>
        <dbReference type="ARBA" id="ARBA00022777"/>
    </source>
</evidence>
<dbReference type="InterPro" id="IPR023468">
    <property type="entry name" value="Riboflavin_kinase"/>
</dbReference>
<dbReference type="Pfam" id="PF01687">
    <property type="entry name" value="Flavokinase"/>
    <property type="match status" value="1"/>
</dbReference>
<keyword evidence="6 15" id="KW-0808">Transferase</keyword>
<keyword evidence="7 15" id="KW-0548">Nucleotidyltransferase</keyword>
<dbReference type="InterPro" id="IPR023465">
    <property type="entry name" value="Riboflavin_kinase_dom_sf"/>
</dbReference>
<keyword evidence="11 15" id="KW-0067">ATP-binding</keyword>
<accession>E0XZB3</accession>
<dbReference type="Pfam" id="PF06574">
    <property type="entry name" value="FAD_syn"/>
    <property type="match status" value="1"/>
</dbReference>
<evidence type="ECO:0000256" key="11">
    <source>
        <dbReference type="ARBA" id="ARBA00022840"/>
    </source>
</evidence>
<dbReference type="Gene3D" id="2.40.30.30">
    <property type="entry name" value="Riboflavin kinase-like"/>
    <property type="match status" value="1"/>
</dbReference>
<evidence type="ECO:0000256" key="4">
    <source>
        <dbReference type="ARBA" id="ARBA00022630"/>
    </source>
</evidence>
<evidence type="ECO:0000256" key="1">
    <source>
        <dbReference type="ARBA" id="ARBA00002121"/>
    </source>
</evidence>
<dbReference type="CDD" id="cd02064">
    <property type="entry name" value="FAD_synthetase_N"/>
    <property type="match status" value="1"/>
</dbReference>
<comment type="function">
    <text evidence="1">Catalyzes the phosphorylation of riboflavin to FMN followed by the adenylation of FMN to FAD.</text>
</comment>
<protein>
    <recommendedName>
        <fullName evidence="15">Riboflavin biosynthesis protein</fullName>
    </recommendedName>
    <domain>
        <recommendedName>
            <fullName evidence="15">Riboflavin kinase</fullName>
            <ecNumber evidence="15">2.7.1.26</ecNumber>
        </recommendedName>
        <alternativeName>
            <fullName evidence="15">Flavokinase</fullName>
        </alternativeName>
    </domain>
    <domain>
        <recommendedName>
            <fullName evidence="15">FMN adenylyltransferase</fullName>
            <ecNumber evidence="15">2.7.7.2</ecNumber>
        </recommendedName>
        <alternativeName>
            <fullName evidence="15">FAD pyrophosphorylase</fullName>
        </alternativeName>
        <alternativeName>
            <fullName evidence="15">FAD synthase</fullName>
        </alternativeName>
    </domain>
</protein>
<dbReference type="PANTHER" id="PTHR22749">
    <property type="entry name" value="RIBOFLAVIN KINASE/FMN ADENYLYLTRANSFERASE"/>
    <property type="match status" value="1"/>
</dbReference>
<evidence type="ECO:0000256" key="15">
    <source>
        <dbReference type="PIRNR" id="PIRNR004491"/>
    </source>
</evidence>
<evidence type="ECO:0000256" key="6">
    <source>
        <dbReference type="ARBA" id="ARBA00022679"/>
    </source>
</evidence>
<dbReference type="InterPro" id="IPR015864">
    <property type="entry name" value="FAD_synthase"/>
</dbReference>
<evidence type="ECO:0000256" key="12">
    <source>
        <dbReference type="ARBA" id="ARBA00023268"/>
    </source>
</evidence>
<comment type="pathway">
    <text evidence="3 15">Cofactor biosynthesis; FMN biosynthesis; FMN from riboflavin (ATP route): step 1/1.</text>
</comment>
<dbReference type="EC" id="2.7.1.26" evidence="15"/>
<comment type="catalytic activity">
    <reaction evidence="13 15">
        <text>riboflavin + ATP = FMN + ADP + H(+)</text>
        <dbReference type="Rhea" id="RHEA:14357"/>
        <dbReference type="ChEBI" id="CHEBI:15378"/>
        <dbReference type="ChEBI" id="CHEBI:30616"/>
        <dbReference type="ChEBI" id="CHEBI:57986"/>
        <dbReference type="ChEBI" id="CHEBI:58210"/>
        <dbReference type="ChEBI" id="CHEBI:456216"/>
        <dbReference type="EC" id="2.7.1.26"/>
    </reaction>
</comment>
<evidence type="ECO:0000256" key="8">
    <source>
        <dbReference type="ARBA" id="ARBA00022741"/>
    </source>
</evidence>
<dbReference type="SUPFAM" id="SSF52374">
    <property type="entry name" value="Nucleotidylyl transferase"/>
    <property type="match status" value="1"/>
</dbReference>
<keyword evidence="12" id="KW-0511">Multifunctional enzyme</keyword>
<dbReference type="PANTHER" id="PTHR22749:SF6">
    <property type="entry name" value="RIBOFLAVIN KINASE"/>
    <property type="match status" value="1"/>
</dbReference>
<feature type="domain" description="Riboflavin kinase" evidence="16">
    <location>
        <begin position="184"/>
        <end position="309"/>
    </location>
</feature>
<dbReference type="EMBL" id="GU474932">
    <property type="protein sequence ID" value="ADI19754.1"/>
    <property type="molecule type" value="Genomic_DNA"/>
</dbReference>
<dbReference type="GO" id="GO:0009231">
    <property type="term" value="P:riboflavin biosynthetic process"/>
    <property type="evidence" value="ECO:0007669"/>
    <property type="project" value="InterPro"/>
</dbReference>
<dbReference type="NCBIfam" id="NF004160">
    <property type="entry name" value="PRK05627.1-3"/>
    <property type="match status" value="1"/>
</dbReference>
<evidence type="ECO:0000256" key="7">
    <source>
        <dbReference type="ARBA" id="ARBA00022695"/>
    </source>
</evidence>
<proteinExistence type="inferred from homology"/>
<dbReference type="GO" id="GO:0006747">
    <property type="term" value="P:FAD biosynthetic process"/>
    <property type="evidence" value="ECO:0007669"/>
    <property type="project" value="UniProtKB-UniRule"/>
</dbReference>
<dbReference type="AlphaFoldDB" id="E0XZB3"/>
<dbReference type="EC" id="2.7.7.2" evidence="15"/>
<dbReference type="GO" id="GO:0008531">
    <property type="term" value="F:riboflavin kinase activity"/>
    <property type="evidence" value="ECO:0007669"/>
    <property type="project" value="UniProtKB-UniRule"/>
</dbReference>
<evidence type="ECO:0000256" key="3">
    <source>
        <dbReference type="ARBA" id="ARBA00005201"/>
    </source>
</evidence>
<dbReference type="NCBIfam" id="NF004163">
    <property type="entry name" value="PRK05627.1-6"/>
    <property type="match status" value="1"/>
</dbReference>
<dbReference type="Gene3D" id="3.40.50.620">
    <property type="entry name" value="HUPs"/>
    <property type="match status" value="1"/>
</dbReference>
<evidence type="ECO:0000256" key="14">
    <source>
        <dbReference type="ARBA" id="ARBA00049494"/>
    </source>
</evidence>
<evidence type="ECO:0000256" key="10">
    <source>
        <dbReference type="ARBA" id="ARBA00022827"/>
    </source>
</evidence>
<keyword evidence="9 15" id="KW-0418">Kinase</keyword>
<dbReference type="GO" id="GO:0003919">
    <property type="term" value="F:FMN adenylyltransferase activity"/>
    <property type="evidence" value="ECO:0007669"/>
    <property type="project" value="UniProtKB-UniRule"/>
</dbReference>
<dbReference type="UniPathway" id="UPA00277">
    <property type="reaction ID" value="UER00407"/>
</dbReference>
<dbReference type="InterPro" id="IPR014729">
    <property type="entry name" value="Rossmann-like_a/b/a_fold"/>
</dbReference>
<name>E0XZB3_9GAMM</name>
<dbReference type="InterPro" id="IPR002606">
    <property type="entry name" value="Riboflavin_kinase_bac"/>
</dbReference>
<keyword evidence="8 15" id="KW-0547">Nucleotide-binding</keyword>
<dbReference type="SUPFAM" id="SSF82114">
    <property type="entry name" value="Riboflavin kinase-like"/>
    <property type="match status" value="1"/>
</dbReference>
<evidence type="ECO:0000259" key="16">
    <source>
        <dbReference type="SMART" id="SM00904"/>
    </source>
</evidence>
<comment type="similarity">
    <text evidence="15">Belongs to the ribF family.</text>
</comment>
<dbReference type="InterPro" id="IPR015865">
    <property type="entry name" value="Riboflavin_kinase_bac/euk"/>
</dbReference>
<dbReference type="GO" id="GO:0009398">
    <property type="term" value="P:FMN biosynthetic process"/>
    <property type="evidence" value="ECO:0007669"/>
    <property type="project" value="UniProtKB-UniRule"/>
</dbReference>
<evidence type="ECO:0000256" key="13">
    <source>
        <dbReference type="ARBA" id="ARBA00047880"/>
    </source>
</evidence>
<dbReference type="GO" id="GO:0005524">
    <property type="term" value="F:ATP binding"/>
    <property type="evidence" value="ECO:0007669"/>
    <property type="project" value="UniProtKB-UniRule"/>
</dbReference>
<dbReference type="NCBIfam" id="NF004159">
    <property type="entry name" value="PRK05627.1-2"/>
    <property type="match status" value="1"/>
</dbReference>
<keyword evidence="5 15" id="KW-0288">FMN</keyword>
<reference evidence="17" key="1">
    <citation type="journal article" date="2011" name="Environ. Microbiol.">
        <title>Time-series analyses of Monterey Bay coastal microbial picoplankton using a 'genome proxy' microarray.</title>
        <authorList>
            <person name="Rich V.I."/>
            <person name="Pham V.D."/>
            <person name="Eppley J."/>
            <person name="Shi Y."/>
            <person name="DeLong E.F."/>
        </authorList>
    </citation>
    <scope>NUCLEOTIDE SEQUENCE</scope>
</reference>
<dbReference type="FunFam" id="3.40.50.620:FF:000021">
    <property type="entry name" value="Riboflavin biosynthesis protein"/>
    <property type="match status" value="1"/>
</dbReference>
<comment type="pathway">
    <text evidence="2 15">Cofactor biosynthesis; FAD biosynthesis; FAD from FMN: step 1/1.</text>
</comment>
<comment type="catalytic activity">
    <reaction evidence="14 15">
        <text>FMN + ATP + H(+) = FAD + diphosphate</text>
        <dbReference type="Rhea" id="RHEA:17237"/>
        <dbReference type="ChEBI" id="CHEBI:15378"/>
        <dbReference type="ChEBI" id="CHEBI:30616"/>
        <dbReference type="ChEBI" id="CHEBI:33019"/>
        <dbReference type="ChEBI" id="CHEBI:57692"/>
        <dbReference type="ChEBI" id="CHEBI:58210"/>
        <dbReference type="EC" id="2.7.7.2"/>
    </reaction>
</comment>
<keyword evidence="10 15" id="KW-0274">FAD</keyword>
<keyword evidence="4 15" id="KW-0285">Flavoprotein</keyword>